<dbReference type="Pfam" id="PF01494">
    <property type="entry name" value="FAD_binding_3"/>
    <property type="match status" value="1"/>
</dbReference>
<dbReference type="Pfam" id="PF07976">
    <property type="entry name" value="Phe_hydrox_dim"/>
    <property type="match status" value="1"/>
</dbReference>
<dbReference type="PANTHER" id="PTHR43004">
    <property type="entry name" value="TRK SYSTEM POTASSIUM UPTAKE PROTEIN"/>
    <property type="match status" value="1"/>
</dbReference>
<dbReference type="PRINTS" id="PR00420">
    <property type="entry name" value="RNGMNOXGNASE"/>
</dbReference>
<evidence type="ECO:0000313" key="8">
    <source>
        <dbReference type="Proteomes" id="UP001610335"/>
    </source>
</evidence>
<dbReference type="InterPro" id="IPR002938">
    <property type="entry name" value="FAD-bd"/>
</dbReference>
<keyword evidence="2" id="KW-0285">Flavoprotein</keyword>
<dbReference type="SUPFAM" id="SSF51905">
    <property type="entry name" value="FAD/NAD(P)-binding domain"/>
    <property type="match status" value="1"/>
</dbReference>
<dbReference type="PANTHER" id="PTHR43004:SF5">
    <property type="entry name" value="FAD-BINDING DOMAIN-CONTAINING PROTEIN"/>
    <property type="match status" value="1"/>
</dbReference>
<evidence type="ECO:0000259" key="6">
    <source>
        <dbReference type="Pfam" id="PF07976"/>
    </source>
</evidence>
<organism evidence="7 8">
    <name type="scientific">Aspergillus cavernicola</name>
    <dbReference type="NCBI Taxonomy" id="176166"/>
    <lineage>
        <taxon>Eukaryota</taxon>
        <taxon>Fungi</taxon>
        <taxon>Dikarya</taxon>
        <taxon>Ascomycota</taxon>
        <taxon>Pezizomycotina</taxon>
        <taxon>Eurotiomycetes</taxon>
        <taxon>Eurotiomycetidae</taxon>
        <taxon>Eurotiales</taxon>
        <taxon>Aspergillaceae</taxon>
        <taxon>Aspergillus</taxon>
        <taxon>Aspergillus subgen. Nidulantes</taxon>
    </lineage>
</organism>
<dbReference type="InterPro" id="IPR036188">
    <property type="entry name" value="FAD/NAD-bd_sf"/>
</dbReference>
<keyword evidence="8" id="KW-1185">Reference proteome</keyword>
<dbReference type="SUPFAM" id="SSF52833">
    <property type="entry name" value="Thioredoxin-like"/>
    <property type="match status" value="1"/>
</dbReference>
<feature type="domain" description="FAD-binding" evidence="5">
    <location>
        <begin position="8"/>
        <end position="343"/>
    </location>
</feature>
<dbReference type="SUPFAM" id="SSF54373">
    <property type="entry name" value="FAD-linked reductases, C-terminal domain"/>
    <property type="match status" value="1"/>
</dbReference>
<protein>
    <submittedName>
        <fullName evidence="7">FAD binding domain-containing protein</fullName>
    </submittedName>
</protein>
<evidence type="ECO:0000313" key="7">
    <source>
        <dbReference type="EMBL" id="KAL2812921.1"/>
    </source>
</evidence>
<dbReference type="InterPro" id="IPR012941">
    <property type="entry name" value="Phe_hydrox_C_dim_dom"/>
</dbReference>
<dbReference type="Gene3D" id="3.40.30.20">
    <property type="match status" value="1"/>
</dbReference>
<evidence type="ECO:0000256" key="4">
    <source>
        <dbReference type="ARBA" id="ARBA00023002"/>
    </source>
</evidence>
<dbReference type="InterPro" id="IPR038220">
    <property type="entry name" value="PHOX_C_sf"/>
</dbReference>
<comment type="similarity">
    <text evidence="1">Belongs to the PheA/TfdB FAD monooxygenase family.</text>
</comment>
<dbReference type="Proteomes" id="UP001610335">
    <property type="component" value="Unassembled WGS sequence"/>
</dbReference>
<keyword evidence="4" id="KW-0560">Oxidoreductase</keyword>
<comment type="caution">
    <text evidence="7">The sequence shown here is derived from an EMBL/GenBank/DDBJ whole genome shotgun (WGS) entry which is preliminary data.</text>
</comment>
<sequence>MAGPNKKVSALIIGGGPVGLLMAYQLARSGCSSECIYSRSSELLDQLGLVDDLLQECHVCRESYTYDSEGERVVPGRVWNFVENIEGTRFDFAIMLRQQFIERCFRKHLAALGVTLAVETECMGFEVVDSSRVVSVLEDLKSGMKYTVESEYLIGADGGKSFVRRHLNIPFEGDTTQDKWIRVDGKVKTDLPTPRSYGSIESPTHGNVLWAPLDRNMTRIGYVFIPEQEARHGGKLTQEAVVQEAIAAVKPFKLEFQTVEWWTLYVIGQRVASTYQPNPRILLVGDACHTHSSGAAQGLNTGIHDATNLGWKLSLVLKGLATPSLLETYNTERRSAAQRLITFDRRISTLMANKWPVGEEPAPGETKDINQVLASVFDDAAGYNTGLGIAYEGNILNQRAGGGEDVSVSVEVGHRAPDVELLKPGTLEATRSQAVTPNEARFNVLVFVGDPRVSLRRIRLFSEFLSQNRELEAGLGRAVAADVVRMITIASVGDTSVGTLEAMEGQAPFGAVYYDTKRTAHRRYGVDLRYGALVVVRPDGYVGFVAELSEKGGRAVEEYLGGFLVV</sequence>
<feature type="domain" description="Phenol hydroxylase-like C-terminal dimerisation" evidence="6">
    <location>
        <begin position="389"/>
        <end position="565"/>
    </location>
</feature>
<evidence type="ECO:0000256" key="2">
    <source>
        <dbReference type="ARBA" id="ARBA00022630"/>
    </source>
</evidence>
<accession>A0ABR4HBX3</accession>
<name>A0ABR4HBX3_9EURO</name>
<keyword evidence="3" id="KW-0274">FAD</keyword>
<reference evidence="7 8" key="1">
    <citation type="submission" date="2024-07" db="EMBL/GenBank/DDBJ databases">
        <title>Section-level genome sequencing and comparative genomics of Aspergillus sections Usti and Cavernicolus.</title>
        <authorList>
            <consortium name="Lawrence Berkeley National Laboratory"/>
            <person name="Nybo J.L."/>
            <person name="Vesth T.C."/>
            <person name="Theobald S."/>
            <person name="Frisvad J.C."/>
            <person name="Larsen T.O."/>
            <person name="Kjaerboelling I."/>
            <person name="Rothschild-Mancinelli K."/>
            <person name="Lyhne E.K."/>
            <person name="Kogle M.E."/>
            <person name="Barry K."/>
            <person name="Clum A."/>
            <person name="Na H."/>
            <person name="Ledsgaard L."/>
            <person name="Lin J."/>
            <person name="Lipzen A."/>
            <person name="Kuo A."/>
            <person name="Riley R."/>
            <person name="Mondo S."/>
            <person name="LaButti K."/>
            <person name="Haridas S."/>
            <person name="Pangalinan J."/>
            <person name="Salamov A.A."/>
            <person name="Simmons B.A."/>
            <person name="Magnuson J.K."/>
            <person name="Chen J."/>
            <person name="Drula E."/>
            <person name="Henrissat B."/>
            <person name="Wiebenga A."/>
            <person name="Lubbers R.J."/>
            <person name="Gomes A.C."/>
            <person name="Makela M.R."/>
            <person name="Stajich J."/>
            <person name="Grigoriev I.V."/>
            <person name="Mortensen U.H."/>
            <person name="De vries R.P."/>
            <person name="Baker S.E."/>
            <person name="Andersen M.R."/>
        </authorList>
    </citation>
    <scope>NUCLEOTIDE SEQUENCE [LARGE SCALE GENOMIC DNA]</scope>
    <source>
        <strain evidence="7 8">CBS 600.67</strain>
    </source>
</reference>
<dbReference type="Gene3D" id="3.30.9.10">
    <property type="entry name" value="D-Amino Acid Oxidase, subunit A, domain 2"/>
    <property type="match status" value="1"/>
</dbReference>
<dbReference type="InterPro" id="IPR050641">
    <property type="entry name" value="RIFMO-like"/>
</dbReference>
<gene>
    <name evidence="7" type="ORF">BDW59DRAFT_167676</name>
</gene>
<dbReference type="InterPro" id="IPR036249">
    <property type="entry name" value="Thioredoxin-like_sf"/>
</dbReference>
<evidence type="ECO:0000259" key="5">
    <source>
        <dbReference type="Pfam" id="PF01494"/>
    </source>
</evidence>
<dbReference type="EMBL" id="JBFXLS010000157">
    <property type="protein sequence ID" value="KAL2812921.1"/>
    <property type="molecule type" value="Genomic_DNA"/>
</dbReference>
<proteinExistence type="inferred from homology"/>
<evidence type="ECO:0000256" key="1">
    <source>
        <dbReference type="ARBA" id="ARBA00007801"/>
    </source>
</evidence>
<dbReference type="Gene3D" id="3.50.50.60">
    <property type="entry name" value="FAD/NAD(P)-binding domain"/>
    <property type="match status" value="1"/>
</dbReference>
<evidence type="ECO:0000256" key="3">
    <source>
        <dbReference type="ARBA" id="ARBA00022827"/>
    </source>
</evidence>